<dbReference type="AlphaFoldDB" id="A0A450TY05"/>
<proteinExistence type="predicted"/>
<evidence type="ECO:0000313" key="1">
    <source>
        <dbReference type="EMBL" id="VFJ74224.1"/>
    </source>
</evidence>
<accession>A0A450TY05</accession>
<gene>
    <name evidence="1" type="ORF">BECKFW1821C_GA0114237_105913</name>
</gene>
<organism evidence="1">
    <name type="scientific">Candidatus Kentrum sp. FW</name>
    <dbReference type="NCBI Taxonomy" id="2126338"/>
    <lineage>
        <taxon>Bacteria</taxon>
        <taxon>Pseudomonadati</taxon>
        <taxon>Pseudomonadota</taxon>
        <taxon>Gammaproteobacteria</taxon>
        <taxon>Candidatus Kentrum</taxon>
    </lineage>
</organism>
<name>A0A450TY05_9GAMM</name>
<sequence length="34" mass="3993">MYEYLRSIPGMVEDIERAHDEPNGKGVDIDELDW</sequence>
<dbReference type="EMBL" id="CAADFE010000059">
    <property type="protein sequence ID" value="VFJ74224.1"/>
    <property type="molecule type" value="Genomic_DNA"/>
</dbReference>
<reference evidence="1" key="1">
    <citation type="submission" date="2019-02" db="EMBL/GenBank/DDBJ databases">
        <authorList>
            <person name="Gruber-Vodicka R. H."/>
            <person name="Seah K. B. B."/>
        </authorList>
    </citation>
    <scope>NUCLEOTIDE SEQUENCE</scope>
    <source>
        <strain evidence="1">BECK_BZ131</strain>
    </source>
</reference>
<protein>
    <submittedName>
        <fullName evidence="1">Uncharacterized protein</fullName>
    </submittedName>
</protein>